<evidence type="ECO:0000256" key="3">
    <source>
        <dbReference type="ARBA" id="ARBA00022598"/>
    </source>
</evidence>
<comment type="subcellular location">
    <subcellularLocation>
        <location evidence="1">Cytoplasm</location>
    </subcellularLocation>
</comment>
<dbReference type="GO" id="GO:0003341">
    <property type="term" value="P:cilium movement"/>
    <property type="evidence" value="ECO:0007669"/>
    <property type="project" value="TreeGrafter"/>
</dbReference>
<dbReference type="AlphaFoldDB" id="A0A8S4RDL9"/>
<name>A0A8S4RDL9_9NEOP</name>
<accession>A0A8S4RDL9</accession>
<keyword evidence="5" id="KW-0067">ATP-binding</keyword>
<dbReference type="PANTHER" id="PTHR45870:SF2">
    <property type="entry name" value="TUBULIN MONOGLYCYLASE TTLL3"/>
    <property type="match status" value="1"/>
</dbReference>
<dbReference type="PANTHER" id="PTHR45870">
    <property type="entry name" value="TUBULIN MONOGLYCYLASE TTLL3"/>
    <property type="match status" value="1"/>
</dbReference>
<dbReference type="EMBL" id="CAKXAJ010025089">
    <property type="protein sequence ID" value="CAH2234876.1"/>
    <property type="molecule type" value="Genomic_DNA"/>
</dbReference>
<evidence type="ECO:0000313" key="6">
    <source>
        <dbReference type="EMBL" id="CAH2234876.1"/>
    </source>
</evidence>
<keyword evidence="3" id="KW-0436">Ligase</keyword>
<protein>
    <submittedName>
        <fullName evidence="6">Jg3110 protein</fullName>
    </submittedName>
</protein>
<dbReference type="Pfam" id="PF03133">
    <property type="entry name" value="TTL"/>
    <property type="match status" value="1"/>
</dbReference>
<sequence length="772" mass="89079">MAHKSVSLSHGLTSKEKSYVICSCQNKSNRFVNLKILASKAVRNKKIFSVYGSCSAVRKALIERGWVEKMPANQMNLLKIRTNSFSSKTKMQNELERLCLSNLVEKYNPNFVWRTKDQRRDTTIDMNKDCNIIINKLETDATWTSKQGLCSSIKRNYWFHIEDVAEVNSPRSYNTSDSGDIDGFVKDYKITACTSLLKWILSMVANDRPVFVDTGKTSMNVMVFAINRCKEYLLSKQNKDIDRPIQAISTRQWDSFLKKYYCIIAKEDFFQPDKATKLSLYLSYSKFLLKEIHKYRPQLSCEGCHNIWIIKPSCCSRGRGIRMASKLGVIMQLLNKATAKYVIQKYIEEPELIYETKFDIRQYYLVTSTYPLTIWMYKDCYLKFSSQKYSLKDYHESIHLTNNAVQIKYVNCPGRHAELPINNMWDLDKYKSYLNKIGKDDAWERIIYPGMKKSIVSIMLSCQDSLSVSKNRFELYGCDFILDKEYKPWLIEINSCPDLNHTTQVTAKVCPAVVSDIIKVVIDYAKNPKASTGRFERIYRQPLTLPHYSNVADLSLRGYSLPIDYFYKGNVEVQEMYEDSKIGKQNLLKQAYNTDVIMKPPEEEFNFPDKNEKNTCTHKTFSEYKMGVVANVFNETLEELMDRITSNSNFSARAKFDQCPSSPSNLIQNVCSVTNLQNLVRKSVNITAALDNHVQTFNFSNLDDAPRGKGSVIDCSPINKTLLNHCNAAKIKHVKQLSNEVELRNSTQDVINATIKIVSFINKKEKEYEDII</sequence>
<dbReference type="PROSITE" id="PS51221">
    <property type="entry name" value="TTL"/>
    <property type="match status" value="1"/>
</dbReference>
<dbReference type="SUPFAM" id="SSF56059">
    <property type="entry name" value="Glutathione synthetase ATP-binding domain-like"/>
    <property type="match status" value="1"/>
</dbReference>
<proteinExistence type="predicted"/>
<gene>
    <name evidence="6" type="primary">jg3110</name>
    <name evidence="6" type="ORF">PAEG_LOCUS12602</name>
</gene>
<reference evidence="6" key="1">
    <citation type="submission" date="2022-03" db="EMBL/GenBank/DDBJ databases">
        <authorList>
            <person name="Lindestad O."/>
        </authorList>
    </citation>
    <scope>NUCLEOTIDE SEQUENCE</scope>
</reference>
<keyword evidence="2" id="KW-0963">Cytoplasm</keyword>
<evidence type="ECO:0000256" key="1">
    <source>
        <dbReference type="ARBA" id="ARBA00004496"/>
    </source>
</evidence>
<comment type="caution">
    <text evidence="6">The sequence shown here is derived from an EMBL/GenBank/DDBJ whole genome shotgun (WGS) entry which is preliminary data.</text>
</comment>
<keyword evidence="7" id="KW-1185">Reference proteome</keyword>
<dbReference type="GO" id="GO:0060271">
    <property type="term" value="P:cilium assembly"/>
    <property type="evidence" value="ECO:0007669"/>
    <property type="project" value="TreeGrafter"/>
</dbReference>
<dbReference type="Proteomes" id="UP000838756">
    <property type="component" value="Unassembled WGS sequence"/>
</dbReference>
<evidence type="ECO:0000256" key="2">
    <source>
        <dbReference type="ARBA" id="ARBA00022490"/>
    </source>
</evidence>
<keyword evidence="4" id="KW-0547">Nucleotide-binding</keyword>
<evidence type="ECO:0000256" key="5">
    <source>
        <dbReference type="ARBA" id="ARBA00022840"/>
    </source>
</evidence>
<evidence type="ECO:0000256" key="4">
    <source>
        <dbReference type="ARBA" id="ARBA00022741"/>
    </source>
</evidence>
<dbReference type="InterPro" id="IPR051437">
    <property type="entry name" value="TTLL_monoglycylase"/>
</dbReference>
<dbReference type="GO" id="GO:0005524">
    <property type="term" value="F:ATP binding"/>
    <property type="evidence" value="ECO:0007669"/>
    <property type="project" value="UniProtKB-KW"/>
</dbReference>
<dbReference type="GO" id="GO:0005930">
    <property type="term" value="C:axoneme"/>
    <property type="evidence" value="ECO:0007669"/>
    <property type="project" value="TreeGrafter"/>
</dbReference>
<dbReference type="Gene3D" id="3.30.470.20">
    <property type="entry name" value="ATP-grasp fold, B domain"/>
    <property type="match status" value="1"/>
</dbReference>
<dbReference type="GO" id="GO:0015630">
    <property type="term" value="C:microtubule cytoskeleton"/>
    <property type="evidence" value="ECO:0007669"/>
    <property type="project" value="TreeGrafter"/>
</dbReference>
<evidence type="ECO:0000313" key="7">
    <source>
        <dbReference type="Proteomes" id="UP000838756"/>
    </source>
</evidence>
<organism evidence="6 7">
    <name type="scientific">Pararge aegeria aegeria</name>
    <dbReference type="NCBI Taxonomy" id="348720"/>
    <lineage>
        <taxon>Eukaryota</taxon>
        <taxon>Metazoa</taxon>
        <taxon>Ecdysozoa</taxon>
        <taxon>Arthropoda</taxon>
        <taxon>Hexapoda</taxon>
        <taxon>Insecta</taxon>
        <taxon>Pterygota</taxon>
        <taxon>Neoptera</taxon>
        <taxon>Endopterygota</taxon>
        <taxon>Lepidoptera</taxon>
        <taxon>Glossata</taxon>
        <taxon>Ditrysia</taxon>
        <taxon>Papilionoidea</taxon>
        <taxon>Nymphalidae</taxon>
        <taxon>Satyrinae</taxon>
        <taxon>Satyrini</taxon>
        <taxon>Parargina</taxon>
        <taxon>Pararge</taxon>
    </lineage>
</organism>
<dbReference type="OrthoDB" id="202825at2759"/>
<dbReference type="InterPro" id="IPR004344">
    <property type="entry name" value="TTL/TTLL_fam"/>
</dbReference>
<dbReference type="GO" id="GO:0070736">
    <property type="term" value="F:protein-glycine ligase activity, initiating"/>
    <property type="evidence" value="ECO:0007669"/>
    <property type="project" value="TreeGrafter"/>
</dbReference>